<dbReference type="GO" id="GO:0005634">
    <property type="term" value="C:nucleus"/>
    <property type="evidence" value="ECO:0007669"/>
    <property type="project" value="UniProtKB-SubCell"/>
</dbReference>
<gene>
    <name evidence="8" type="ORF">LUZ62_074017</name>
</gene>
<reference evidence="8" key="1">
    <citation type="submission" date="2022-08" db="EMBL/GenBank/DDBJ databases">
        <authorList>
            <person name="Marques A."/>
        </authorList>
    </citation>
    <scope>NUCLEOTIDE SEQUENCE</scope>
    <source>
        <strain evidence="8">RhyPub2mFocal</strain>
        <tissue evidence="8">Leaves</tissue>
    </source>
</reference>
<dbReference type="GO" id="GO:0003700">
    <property type="term" value="F:DNA-binding transcription factor activity"/>
    <property type="evidence" value="ECO:0007669"/>
    <property type="project" value="InterPro"/>
</dbReference>
<feature type="region of interest" description="Disordered" evidence="6">
    <location>
        <begin position="1"/>
        <end position="21"/>
    </location>
</feature>
<keyword evidence="9" id="KW-1185">Reference proteome</keyword>
<evidence type="ECO:0000256" key="2">
    <source>
        <dbReference type="ARBA" id="ARBA00023015"/>
    </source>
</evidence>
<comment type="subcellular location">
    <subcellularLocation>
        <location evidence="1">Nucleus</location>
    </subcellularLocation>
</comment>
<comment type="caution">
    <text evidence="8">The sequence shown here is derived from an EMBL/GenBank/DDBJ whole genome shotgun (WGS) entry which is preliminary data.</text>
</comment>
<evidence type="ECO:0000313" key="9">
    <source>
        <dbReference type="Proteomes" id="UP001140206"/>
    </source>
</evidence>
<accession>A0AAV8D5D4</accession>
<keyword evidence="4" id="KW-0804">Transcription</keyword>
<evidence type="ECO:0000259" key="7">
    <source>
        <dbReference type="PROSITE" id="PS51369"/>
    </source>
</evidence>
<evidence type="ECO:0000256" key="4">
    <source>
        <dbReference type="ARBA" id="ARBA00023163"/>
    </source>
</evidence>
<evidence type="ECO:0000313" key="8">
    <source>
        <dbReference type="EMBL" id="KAJ4763642.1"/>
    </source>
</evidence>
<evidence type="ECO:0000256" key="1">
    <source>
        <dbReference type="ARBA" id="ARBA00004123"/>
    </source>
</evidence>
<dbReference type="InterPro" id="IPR017887">
    <property type="entry name" value="TF_TCP_subgr"/>
</dbReference>
<dbReference type="AlphaFoldDB" id="A0AAV8D5D4"/>
<dbReference type="PANTHER" id="PTHR31072:SF1">
    <property type="entry name" value="TRANSCRIPTION FACTOR TCP9"/>
    <property type="match status" value="1"/>
</dbReference>
<feature type="domain" description="TCP" evidence="7">
    <location>
        <begin position="67"/>
        <end position="121"/>
    </location>
</feature>
<dbReference type="Pfam" id="PF03634">
    <property type="entry name" value="TCP"/>
    <property type="match status" value="1"/>
</dbReference>
<name>A0AAV8D5D4_9POAL</name>
<keyword evidence="2" id="KW-0805">Transcription regulation</keyword>
<protein>
    <submittedName>
        <fullName evidence="8">TCP family transcription factor</fullName>
    </submittedName>
</protein>
<evidence type="ECO:0000256" key="5">
    <source>
        <dbReference type="ARBA" id="ARBA00023242"/>
    </source>
</evidence>
<sequence>MEAQAQGKGDDSEEREATAAPGIAGGFIVPVAPSSIPGHQYILPKPEPMELFGAGGLQLVRKTPARSKDRHTKVEGRGRRIRMPPACAARIFQLTRELGHKSDGETVRWLLQQAEPAIIAATGTGTVPAIATTVDGVIKIPTESSTAAGLTVSEALEVSGSTGKRRKKLQPTRNTGVGAALVENAQVAPMYYSVAADPLLGGGGVSLSSGLAPIATGQSGFMPLIALAPSGGAGVPSGAIWMVPAVPSTGADGTSVGNPVWAIPPGAQMINLAGGQAVSAVPGGMMYQGISVAAPGNGMEVYQGGHGDGNGRGEDAAMGQHDQVEIEGNKAEQLSQSSPEN</sequence>
<proteinExistence type="predicted"/>
<dbReference type="GO" id="GO:0043565">
    <property type="term" value="F:sequence-specific DNA binding"/>
    <property type="evidence" value="ECO:0007669"/>
    <property type="project" value="TreeGrafter"/>
</dbReference>
<dbReference type="InterPro" id="IPR005333">
    <property type="entry name" value="Transcription_factor_TCP"/>
</dbReference>
<keyword evidence="5" id="KW-0539">Nucleus</keyword>
<evidence type="ECO:0000256" key="6">
    <source>
        <dbReference type="SAM" id="MobiDB-lite"/>
    </source>
</evidence>
<organism evidence="8 9">
    <name type="scientific">Rhynchospora pubera</name>
    <dbReference type="NCBI Taxonomy" id="906938"/>
    <lineage>
        <taxon>Eukaryota</taxon>
        <taxon>Viridiplantae</taxon>
        <taxon>Streptophyta</taxon>
        <taxon>Embryophyta</taxon>
        <taxon>Tracheophyta</taxon>
        <taxon>Spermatophyta</taxon>
        <taxon>Magnoliopsida</taxon>
        <taxon>Liliopsida</taxon>
        <taxon>Poales</taxon>
        <taxon>Cyperaceae</taxon>
        <taxon>Cyperoideae</taxon>
        <taxon>Rhynchosporeae</taxon>
        <taxon>Rhynchospora</taxon>
    </lineage>
</organism>
<evidence type="ECO:0000256" key="3">
    <source>
        <dbReference type="ARBA" id="ARBA00023125"/>
    </source>
</evidence>
<keyword evidence="3" id="KW-0238">DNA-binding</keyword>
<dbReference type="Proteomes" id="UP001140206">
    <property type="component" value="Chromosome 4"/>
</dbReference>
<dbReference type="PANTHER" id="PTHR31072">
    <property type="entry name" value="TRANSCRIPTION FACTOR TCP4-RELATED"/>
    <property type="match status" value="1"/>
</dbReference>
<dbReference type="EMBL" id="JAMFTS010000004">
    <property type="protein sequence ID" value="KAJ4763642.1"/>
    <property type="molecule type" value="Genomic_DNA"/>
</dbReference>
<dbReference type="PROSITE" id="PS51369">
    <property type="entry name" value="TCP"/>
    <property type="match status" value="1"/>
</dbReference>